<dbReference type="EMBL" id="JAVDXZ010000001">
    <property type="protein sequence ID" value="MDR7329683.1"/>
    <property type="molecule type" value="Genomic_DNA"/>
</dbReference>
<dbReference type="InterPro" id="IPR007210">
    <property type="entry name" value="ABC_Gly_betaine_transp_sub-bd"/>
</dbReference>
<proteinExistence type="predicted"/>
<dbReference type="RefSeq" id="WP_290194678.1">
    <property type="nucleotide sequence ID" value="NZ_CP047654.1"/>
</dbReference>
<protein>
    <submittedName>
        <fullName evidence="3">Osmoprotectant transport system substrate-binding protein</fullName>
    </submittedName>
</protein>
<evidence type="ECO:0000259" key="2">
    <source>
        <dbReference type="Pfam" id="PF04069"/>
    </source>
</evidence>
<name>A0ABU1ZZ72_9CORY</name>
<evidence type="ECO:0000313" key="4">
    <source>
        <dbReference type="Proteomes" id="UP001180840"/>
    </source>
</evidence>
<evidence type="ECO:0000313" key="3">
    <source>
        <dbReference type="EMBL" id="MDR7329683.1"/>
    </source>
</evidence>
<comment type="caution">
    <text evidence="3">The sequence shown here is derived from an EMBL/GenBank/DDBJ whole genome shotgun (WGS) entry which is preliminary data.</text>
</comment>
<reference evidence="3" key="1">
    <citation type="submission" date="2023-07" db="EMBL/GenBank/DDBJ databases">
        <title>Sequencing the genomes of 1000 actinobacteria strains.</title>
        <authorList>
            <person name="Klenk H.-P."/>
        </authorList>
    </citation>
    <scope>NUCLEOTIDE SEQUENCE</scope>
    <source>
        <strain evidence="3">DSM 107476</strain>
    </source>
</reference>
<accession>A0ABU1ZZ72</accession>
<organism evidence="3 4">
    <name type="scientific">Corynebacterium guangdongense</name>
    <dbReference type="NCBI Taxonomy" id="1783348"/>
    <lineage>
        <taxon>Bacteria</taxon>
        <taxon>Bacillati</taxon>
        <taxon>Actinomycetota</taxon>
        <taxon>Actinomycetes</taxon>
        <taxon>Mycobacteriales</taxon>
        <taxon>Corynebacteriaceae</taxon>
        <taxon>Corynebacterium</taxon>
    </lineage>
</organism>
<dbReference type="Pfam" id="PF04069">
    <property type="entry name" value="OpuAC"/>
    <property type="match status" value="1"/>
</dbReference>
<keyword evidence="4" id="KW-1185">Reference proteome</keyword>
<dbReference type="Proteomes" id="UP001180840">
    <property type="component" value="Unassembled WGS sequence"/>
</dbReference>
<feature type="chain" id="PRO_5045803556" evidence="1">
    <location>
        <begin position="18"/>
        <end position="309"/>
    </location>
</feature>
<dbReference type="CDD" id="cd13606">
    <property type="entry name" value="PBP2_ProX_like"/>
    <property type="match status" value="1"/>
</dbReference>
<feature type="signal peptide" evidence="1">
    <location>
        <begin position="1"/>
        <end position="17"/>
    </location>
</feature>
<dbReference type="SUPFAM" id="SSF53850">
    <property type="entry name" value="Periplasmic binding protein-like II"/>
    <property type="match status" value="1"/>
</dbReference>
<gene>
    <name evidence="3" type="ORF">J2S39_001359</name>
</gene>
<keyword evidence="1" id="KW-0732">Signal</keyword>
<sequence length="309" mass="32024">MKKIVLAAALASSVVLAACSTSDPTGSEADGGEGGDGGAIVIGTANFPESDIIGNIYAEALKEAGFDVEVNSGIGSREVYTGALEEGSVDVFPEYVGSLGAFYDADIPEGADSAAVAGATAEALPEGLALGELAPGQNSDSFHVLPATAEEYGLTTLGDLQKMDTIRWAANPEIEQRPFNAEGLERVYGVSADKIEYNFISDSGGPLSVTALRDGVVDVASVYSTSPSYDSEGNIVETVALADPEGLILPENIVPVYRVDALPQEAVDVLNEVNAELTTEQLVAFNDRNLGEEKASPVAIAQDFVAERS</sequence>
<dbReference type="Gene3D" id="3.40.190.120">
    <property type="entry name" value="Osmoprotection protein (prox), domain 2"/>
    <property type="match status" value="1"/>
</dbReference>
<dbReference type="Gene3D" id="3.40.190.10">
    <property type="entry name" value="Periplasmic binding protein-like II"/>
    <property type="match status" value="1"/>
</dbReference>
<evidence type="ECO:0000256" key="1">
    <source>
        <dbReference type="SAM" id="SignalP"/>
    </source>
</evidence>
<feature type="domain" description="ABC-type glycine betaine transport system substrate-binding" evidence="2">
    <location>
        <begin position="39"/>
        <end position="307"/>
    </location>
</feature>
<dbReference type="PROSITE" id="PS51257">
    <property type="entry name" value="PROKAR_LIPOPROTEIN"/>
    <property type="match status" value="1"/>
</dbReference>